<comment type="subcellular location">
    <subcellularLocation>
        <location evidence="1 7">Cell membrane</location>
        <topology evidence="1 7">Multi-pass membrane protein</topology>
    </subcellularLocation>
</comment>
<dbReference type="InterPro" id="IPR025966">
    <property type="entry name" value="OppC_N"/>
</dbReference>
<evidence type="ECO:0000256" key="7">
    <source>
        <dbReference type="RuleBase" id="RU363032"/>
    </source>
</evidence>
<dbReference type="GO" id="GO:0005886">
    <property type="term" value="C:plasma membrane"/>
    <property type="evidence" value="ECO:0007669"/>
    <property type="project" value="UniProtKB-SubCell"/>
</dbReference>
<dbReference type="PANTHER" id="PTHR43386">
    <property type="entry name" value="OLIGOPEPTIDE TRANSPORT SYSTEM PERMEASE PROTEIN APPC"/>
    <property type="match status" value="1"/>
</dbReference>
<dbReference type="InterPro" id="IPR035906">
    <property type="entry name" value="MetI-like_sf"/>
</dbReference>
<dbReference type="GO" id="GO:0055085">
    <property type="term" value="P:transmembrane transport"/>
    <property type="evidence" value="ECO:0007669"/>
    <property type="project" value="InterPro"/>
</dbReference>
<evidence type="ECO:0000256" key="4">
    <source>
        <dbReference type="ARBA" id="ARBA00022692"/>
    </source>
</evidence>
<evidence type="ECO:0000256" key="6">
    <source>
        <dbReference type="ARBA" id="ARBA00023136"/>
    </source>
</evidence>
<sequence length="277" mass="29651">MQHKMTLSAFLRKYGRILLGGGVLAAIILISIAAPLITTYDPNALNPLDQNQFPSSVHFMGTDRFGRDIFSRVLYGARISLLVGVLVAVVSTAGGIVLGLLMGYYKTLDKIVMRVLEGVSAFPEMLLALTLACIFGNGVDKVITALAIVGTPSVARIVRSQVLSIKESEHVESARAMGATDARIMFKYILPLCVSPLIIRFTTTMASAILTEASLSFLGVGVDPNVPTWGGILSVAKDFVITHPYMAIYPGLAIVVTVLSISILGDGLRDLLDPKMK</sequence>
<evidence type="ECO:0000259" key="8">
    <source>
        <dbReference type="PROSITE" id="PS50928"/>
    </source>
</evidence>
<evidence type="ECO:0000256" key="5">
    <source>
        <dbReference type="ARBA" id="ARBA00022989"/>
    </source>
</evidence>
<dbReference type="Pfam" id="PF12911">
    <property type="entry name" value="OppC_N"/>
    <property type="match status" value="1"/>
</dbReference>
<evidence type="ECO:0000313" key="10">
    <source>
        <dbReference type="Proteomes" id="UP000824208"/>
    </source>
</evidence>
<dbReference type="EMBL" id="DWYC01000088">
    <property type="protein sequence ID" value="HJB57876.1"/>
    <property type="molecule type" value="Genomic_DNA"/>
</dbReference>
<keyword evidence="4 7" id="KW-0812">Transmembrane</keyword>
<evidence type="ECO:0000313" key="9">
    <source>
        <dbReference type="EMBL" id="HJB57876.1"/>
    </source>
</evidence>
<dbReference type="SUPFAM" id="SSF161098">
    <property type="entry name" value="MetI-like"/>
    <property type="match status" value="1"/>
</dbReference>
<dbReference type="Pfam" id="PF00528">
    <property type="entry name" value="BPD_transp_1"/>
    <property type="match status" value="1"/>
</dbReference>
<proteinExistence type="inferred from homology"/>
<organism evidence="9 10">
    <name type="scientific">Candidatus Flavonifractor intestinipullorum</name>
    <dbReference type="NCBI Taxonomy" id="2838587"/>
    <lineage>
        <taxon>Bacteria</taxon>
        <taxon>Bacillati</taxon>
        <taxon>Bacillota</taxon>
        <taxon>Clostridia</taxon>
        <taxon>Eubacteriales</taxon>
        <taxon>Oscillospiraceae</taxon>
        <taxon>Flavonifractor</taxon>
    </lineage>
</organism>
<dbReference type="PANTHER" id="PTHR43386:SF1">
    <property type="entry name" value="D,D-DIPEPTIDE TRANSPORT SYSTEM PERMEASE PROTEIN DDPC-RELATED"/>
    <property type="match status" value="1"/>
</dbReference>
<accession>A0A9D2MBX5</accession>
<dbReference type="PROSITE" id="PS50928">
    <property type="entry name" value="ABC_TM1"/>
    <property type="match status" value="1"/>
</dbReference>
<feature type="transmembrane region" description="Helical" evidence="7">
    <location>
        <begin position="247"/>
        <end position="268"/>
    </location>
</feature>
<evidence type="ECO:0000256" key="3">
    <source>
        <dbReference type="ARBA" id="ARBA00022475"/>
    </source>
</evidence>
<protein>
    <submittedName>
        <fullName evidence="9">ABC transporter permease</fullName>
    </submittedName>
</protein>
<keyword evidence="6 7" id="KW-0472">Membrane</keyword>
<keyword evidence="3" id="KW-1003">Cell membrane</keyword>
<keyword evidence="2 7" id="KW-0813">Transport</keyword>
<dbReference type="AlphaFoldDB" id="A0A9D2MBX5"/>
<dbReference type="Gene3D" id="1.10.3720.10">
    <property type="entry name" value="MetI-like"/>
    <property type="match status" value="1"/>
</dbReference>
<reference evidence="9" key="2">
    <citation type="submission" date="2021-04" db="EMBL/GenBank/DDBJ databases">
        <authorList>
            <person name="Gilroy R."/>
        </authorList>
    </citation>
    <scope>NUCLEOTIDE SEQUENCE</scope>
    <source>
        <strain evidence="9">CHK189-11263</strain>
    </source>
</reference>
<gene>
    <name evidence="9" type="ORF">H9714_10025</name>
</gene>
<evidence type="ECO:0000256" key="1">
    <source>
        <dbReference type="ARBA" id="ARBA00004651"/>
    </source>
</evidence>
<feature type="transmembrane region" description="Helical" evidence="7">
    <location>
        <begin position="188"/>
        <end position="210"/>
    </location>
</feature>
<dbReference type="InterPro" id="IPR000515">
    <property type="entry name" value="MetI-like"/>
</dbReference>
<dbReference type="CDD" id="cd06261">
    <property type="entry name" value="TM_PBP2"/>
    <property type="match status" value="1"/>
</dbReference>
<keyword evidence="5 7" id="KW-1133">Transmembrane helix</keyword>
<comment type="similarity">
    <text evidence="7">Belongs to the binding-protein-dependent transport system permease family.</text>
</comment>
<dbReference type="Proteomes" id="UP000824208">
    <property type="component" value="Unassembled WGS sequence"/>
</dbReference>
<name>A0A9D2MBX5_9FIRM</name>
<comment type="caution">
    <text evidence="9">The sequence shown here is derived from an EMBL/GenBank/DDBJ whole genome shotgun (WGS) entry which is preliminary data.</text>
</comment>
<feature type="transmembrane region" description="Helical" evidence="7">
    <location>
        <begin position="79"/>
        <end position="105"/>
    </location>
</feature>
<feature type="domain" description="ABC transmembrane type-1" evidence="8">
    <location>
        <begin position="81"/>
        <end position="265"/>
    </location>
</feature>
<evidence type="ECO:0000256" key="2">
    <source>
        <dbReference type="ARBA" id="ARBA00022448"/>
    </source>
</evidence>
<dbReference type="InterPro" id="IPR050366">
    <property type="entry name" value="BP-dependent_transpt_permease"/>
</dbReference>
<reference evidence="9" key="1">
    <citation type="journal article" date="2021" name="PeerJ">
        <title>Extensive microbial diversity within the chicken gut microbiome revealed by metagenomics and culture.</title>
        <authorList>
            <person name="Gilroy R."/>
            <person name="Ravi A."/>
            <person name="Getino M."/>
            <person name="Pursley I."/>
            <person name="Horton D.L."/>
            <person name="Alikhan N.F."/>
            <person name="Baker D."/>
            <person name="Gharbi K."/>
            <person name="Hall N."/>
            <person name="Watson M."/>
            <person name="Adriaenssens E.M."/>
            <person name="Foster-Nyarko E."/>
            <person name="Jarju S."/>
            <person name="Secka A."/>
            <person name="Antonio M."/>
            <person name="Oren A."/>
            <person name="Chaudhuri R.R."/>
            <person name="La Ragione R."/>
            <person name="Hildebrand F."/>
            <person name="Pallen M.J."/>
        </authorList>
    </citation>
    <scope>NUCLEOTIDE SEQUENCE</scope>
    <source>
        <strain evidence="9">CHK189-11263</strain>
    </source>
</reference>